<keyword evidence="5 6" id="KW-0472">Membrane</keyword>
<dbReference type="Gene3D" id="3.60.15.10">
    <property type="entry name" value="Ribonuclease Z/Hydroxyacylglutathione hydrolase-like"/>
    <property type="match status" value="1"/>
</dbReference>
<proteinExistence type="predicted"/>
<gene>
    <name evidence="8" type="ORF">B0I08_101338</name>
</gene>
<dbReference type="NCBIfam" id="TIGR00360">
    <property type="entry name" value="ComEC_N-term"/>
    <property type="match status" value="1"/>
</dbReference>
<protein>
    <submittedName>
        <fullName evidence="8">ComEC/Rec2-related protein</fullName>
    </submittedName>
</protein>
<keyword evidence="3 6" id="KW-0812">Transmembrane</keyword>
<reference evidence="8 9" key="1">
    <citation type="submission" date="2018-03" db="EMBL/GenBank/DDBJ databases">
        <title>Genomic Encyclopedia of Type Strains, Phase III (KMG-III): the genomes of soil and plant-associated and newly described type strains.</title>
        <authorList>
            <person name="Whitman W."/>
        </authorList>
    </citation>
    <scope>NUCLEOTIDE SEQUENCE [LARGE SCALE GENOMIC DNA]</scope>
    <source>
        <strain evidence="8 9">CGMCC 1.12484</strain>
    </source>
</reference>
<dbReference type="SUPFAM" id="SSF56281">
    <property type="entry name" value="Metallo-hydrolase/oxidoreductase"/>
    <property type="match status" value="1"/>
</dbReference>
<feature type="domain" description="Metallo-beta-lactamase" evidence="7">
    <location>
        <begin position="275"/>
        <end position="446"/>
    </location>
</feature>
<evidence type="ECO:0000256" key="6">
    <source>
        <dbReference type="SAM" id="Phobius"/>
    </source>
</evidence>
<dbReference type="InterPro" id="IPR001279">
    <property type="entry name" value="Metallo-B-lactamas"/>
</dbReference>
<dbReference type="AlphaFoldDB" id="A0A2T0VJ28"/>
<dbReference type="SMART" id="SM00849">
    <property type="entry name" value="Lactamase_B"/>
    <property type="match status" value="1"/>
</dbReference>
<evidence type="ECO:0000256" key="3">
    <source>
        <dbReference type="ARBA" id="ARBA00022692"/>
    </source>
</evidence>
<sequence length="525" mass="53340">MLLGGGALDLGRGPRVALAIVVLAGFVVLVTPEPSVLRASVMAGLVLIAFARGRPSGGLPMLGTAVVVLLVGDPWMARSYGFTLSVLATGGLLLLAGPLARRMASVLPLWLAAVVAVPLAAQLACQPVLLLLDPSLSVFGIVANLLAAPAAPIATVVGLASCLLALASPPLATVLATLAWLPAAWIGAVARFFSSLPLARLPWIGGGAGALLLAALTVLVLVAVIGPLSQRWRRRLLILCAVAVTCVLVATGGAQVAGLLTRPGNWQVAACDIGQGDAMVVRSGGQVALIDTGADPGLLTACLETLAIGRIDLLILTHYDLDHVGGAEAVVGLVDRVLVGPPGEPDDERLAQRFADHGALVHSASRGDNGSFGELSYTILWPPARLGDFEPGNDASVVAHFTPAADCADGCLSSVFLGDLGETAQTRLLAVNRSLGRVDLVKVSHHGSADQSSALYQRLGATVGLIGVGAGNDYGHPTPQLLDMLAASGTAVTRTDQDGLILVAPAGTDGGLTVWRETTGVGADD</sequence>
<evidence type="ECO:0000256" key="5">
    <source>
        <dbReference type="ARBA" id="ARBA00023136"/>
    </source>
</evidence>
<keyword evidence="9" id="KW-1185">Reference proteome</keyword>
<comment type="subcellular location">
    <subcellularLocation>
        <location evidence="1">Cell membrane</location>
        <topology evidence="1">Multi-pass membrane protein</topology>
    </subcellularLocation>
</comment>
<feature type="transmembrane region" description="Helical" evidence="6">
    <location>
        <begin position="58"/>
        <end position="76"/>
    </location>
</feature>
<feature type="transmembrane region" description="Helical" evidence="6">
    <location>
        <begin position="174"/>
        <end position="194"/>
    </location>
</feature>
<dbReference type="InterPro" id="IPR036866">
    <property type="entry name" value="RibonucZ/Hydroxyglut_hydro"/>
</dbReference>
<dbReference type="InterPro" id="IPR052159">
    <property type="entry name" value="Competence_DNA_uptake"/>
</dbReference>
<evidence type="ECO:0000313" key="9">
    <source>
        <dbReference type="Proteomes" id="UP000237983"/>
    </source>
</evidence>
<feature type="transmembrane region" description="Helical" evidence="6">
    <location>
        <begin position="236"/>
        <end position="260"/>
    </location>
</feature>
<dbReference type="Pfam" id="PF03772">
    <property type="entry name" value="Competence"/>
    <property type="match status" value="1"/>
</dbReference>
<organism evidence="8 9">
    <name type="scientific">Glaciihabitans tibetensis</name>
    <dbReference type="NCBI Taxonomy" id="1266600"/>
    <lineage>
        <taxon>Bacteria</taxon>
        <taxon>Bacillati</taxon>
        <taxon>Actinomycetota</taxon>
        <taxon>Actinomycetes</taxon>
        <taxon>Micrococcales</taxon>
        <taxon>Microbacteriaceae</taxon>
        <taxon>Glaciihabitans</taxon>
    </lineage>
</organism>
<dbReference type="GO" id="GO:0005886">
    <property type="term" value="C:plasma membrane"/>
    <property type="evidence" value="ECO:0007669"/>
    <property type="project" value="UniProtKB-SubCell"/>
</dbReference>
<comment type="caution">
    <text evidence="8">The sequence shown here is derived from an EMBL/GenBank/DDBJ whole genome shotgun (WGS) entry which is preliminary data.</text>
</comment>
<dbReference type="EMBL" id="PVTL01000001">
    <property type="protein sequence ID" value="PRY70210.1"/>
    <property type="molecule type" value="Genomic_DNA"/>
</dbReference>
<name>A0A2T0VJ28_9MICO</name>
<feature type="transmembrane region" description="Helical" evidence="6">
    <location>
        <begin position="107"/>
        <end position="132"/>
    </location>
</feature>
<dbReference type="InterPro" id="IPR004477">
    <property type="entry name" value="ComEC_N"/>
</dbReference>
<dbReference type="Proteomes" id="UP000237983">
    <property type="component" value="Unassembled WGS sequence"/>
</dbReference>
<dbReference type="Pfam" id="PF00753">
    <property type="entry name" value="Lactamase_B"/>
    <property type="match status" value="1"/>
</dbReference>
<feature type="transmembrane region" description="Helical" evidence="6">
    <location>
        <begin position="200"/>
        <end position="224"/>
    </location>
</feature>
<evidence type="ECO:0000256" key="1">
    <source>
        <dbReference type="ARBA" id="ARBA00004651"/>
    </source>
</evidence>
<accession>A0A2T0VJ28</accession>
<dbReference type="PANTHER" id="PTHR30619">
    <property type="entry name" value="DNA INTERNALIZATION/COMPETENCE PROTEIN COMEC/REC2"/>
    <property type="match status" value="1"/>
</dbReference>
<evidence type="ECO:0000256" key="4">
    <source>
        <dbReference type="ARBA" id="ARBA00022989"/>
    </source>
</evidence>
<evidence type="ECO:0000259" key="7">
    <source>
        <dbReference type="SMART" id="SM00849"/>
    </source>
</evidence>
<feature type="transmembrane region" description="Helical" evidence="6">
    <location>
        <begin position="12"/>
        <end position="29"/>
    </location>
</feature>
<feature type="transmembrane region" description="Helical" evidence="6">
    <location>
        <begin position="82"/>
        <end position="100"/>
    </location>
</feature>
<dbReference type="CDD" id="cd07731">
    <property type="entry name" value="ComA-like_MBL-fold"/>
    <property type="match status" value="1"/>
</dbReference>
<dbReference type="PANTHER" id="PTHR30619:SF1">
    <property type="entry name" value="RECOMBINATION PROTEIN 2"/>
    <property type="match status" value="1"/>
</dbReference>
<keyword evidence="2" id="KW-1003">Cell membrane</keyword>
<dbReference type="InterPro" id="IPR035681">
    <property type="entry name" value="ComA-like_MBL"/>
</dbReference>
<evidence type="ECO:0000256" key="2">
    <source>
        <dbReference type="ARBA" id="ARBA00022475"/>
    </source>
</evidence>
<keyword evidence="4 6" id="KW-1133">Transmembrane helix</keyword>
<feature type="transmembrane region" description="Helical" evidence="6">
    <location>
        <begin position="138"/>
        <end position="167"/>
    </location>
</feature>
<evidence type="ECO:0000313" key="8">
    <source>
        <dbReference type="EMBL" id="PRY70210.1"/>
    </source>
</evidence>